<evidence type="ECO:0008006" key="3">
    <source>
        <dbReference type="Google" id="ProtNLM"/>
    </source>
</evidence>
<comment type="caution">
    <text evidence="1">The sequence shown here is derived from an EMBL/GenBank/DDBJ whole genome shotgun (WGS) entry which is preliminary data.</text>
</comment>
<dbReference type="EMBL" id="CAXKWB010104911">
    <property type="protein sequence ID" value="CAL4227795.1"/>
    <property type="molecule type" value="Genomic_DNA"/>
</dbReference>
<sequence>QVILAFSGEEWVDCLKLSKATSLHLLQPTTIQVNFMKSVFQRDVDPNLAKIKVNVELKKVTLSIADQRLLQLAYIMNSISETVSDPSEDVDDKLPDMDLKMDIIGEEVALVRLENTKLNTNNESSESPQVFLLGLDFVVKQMSLELLEKETPLFSIAALDAKIAVEQRTFDQTMKMTLGGMIIQ</sequence>
<dbReference type="Proteomes" id="UP001497623">
    <property type="component" value="Unassembled WGS sequence"/>
</dbReference>
<protein>
    <recommendedName>
        <fullName evidence="3">VPS13 repeated region domain-containing protein</fullName>
    </recommendedName>
</protein>
<keyword evidence="2" id="KW-1185">Reference proteome</keyword>
<accession>A0AAV2SSV4</accession>
<dbReference type="AlphaFoldDB" id="A0AAV2SSV4"/>
<feature type="non-terminal residue" evidence="1">
    <location>
        <position position="1"/>
    </location>
</feature>
<evidence type="ECO:0000313" key="1">
    <source>
        <dbReference type="EMBL" id="CAL4227795.1"/>
    </source>
</evidence>
<gene>
    <name evidence="1" type="ORF">MNOR_LOCUS39559</name>
</gene>
<name>A0AAV2SSV4_MEGNR</name>
<proteinExistence type="predicted"/>
<evidence type="ECO:0000313" key="2">
    <source>
        <dbReference type="Proteomes" id="UP001497623"/>
    </source>
</evidence>
<reference evidence="1 2" key="1">
    <citation type="submission" date="2024-05" db="EMBL/GenBank/DDBJ databases">
        <authorList>
            <person name="Wallberg A."/>
        </authorList>
    </citation>
    <scope>NUCLEOTIDE SEQUENCE [LARGE SCALE GENOMIC DNA]</scope>
</reference>
<organism evidence="1 2">
    <name type="scientific">Meganyctiphanes norvegica</name>
    <name type="common">Northern krill</name>
    <name type="synonym">Thysanopoda norvegica</name>
    <dbReference type="NCBI Taxonomy" id="48144"/>
    <lineage>
        <taxon>Eukaryota</taxon>
        <taxon>Metazoa</taxon>
        <taxon>Ecdysozoa</taxon>
        <taxon>Arthropoda</taxon>
        <taxon>Crustacea</taxon>
        <taxon>Multicrustacea</taxon>
        <taxon>Malacostraca</taxon>
        <taxon>Eumalacostraca</taxon>
        <taxon>Eucarida</taxon>
        <taxon>Euphausiacea</taxon>
        <taxon>Euphausiidae</taxon>
        <taxon>Meganyctiphanes</taxon>
    </lineage>
</organism>
<feature type="non-terminal residue" evidence="1">
    <location>
        <position position="184"/>
    </location>
</feature>